<dbReference type="Pfam" id="PF11720">
    <property type="entry name" value="Inhibitor_I78"/>
    <property type="match status" value="1"/>
</dbReference>
<accession>A0A0Q0XT85</accession>
<proteinExistence type="predicted"/>
<name>A0A0Q0XT85_9PSED</name>
<dbReference type="AlphaFoldDB" id="A0A0Q0XT85"/>
<dbReference type="Proteomes" id="UP000050342">
    <property type="component" value="Unassembled WGS sequence"/>
</dbReference>
<dbReference type="OrthoDB" id="7917348at2"/>
<feature type="chain" id="PRO_5006186756" description="Peptidase inhibitor I78 family protein" evidence="1">
    <location>
        <begin position="28"/>
        <end position="99"/>
    </location>
</feature>
<keyword evidence="3" id="KW-1185">Reference proteome</keyword>
<gene>
    <name evidence="2" type="ORF">AQS70_10065</name>
</gene>
<dbReference type="STRING" id="1563157.AQS70_10065"/>
<evidence type="ECO:0008006" key="4">
    <source>
        <dbReference type="Google" id="ProtNLM"/>
    </source>
</evidence>
<dbReference type="Gene3D" id="3.30.10.10">
    <property type="entry name" value="Trypsin Inhibitor V, subunit A"/>
    <property type="match status" value="1"/>
</dbReference>
<dbReference type="InterPro" id="IPR021719">
    <property type="entry name" value="Prot_inh_I78"/>
</dbReference>
<keyword evidence="1" id="KW-0732">Signal</keyword>
<comment type="caution">
    <text evidence="2">The sequence shown here is derived from an EMBL/GenBank/DDBJ whole genome shotgun (WGS) entry which is preliminary data.</text>
</comment>
<feature type="signal peptide" evidence="1">
    <location>
        <begin position="1"/>
        <end position="27"/>
    </location>
</feature>
<organism evidence="2 3">
    <name type="scientific">Pseudomonas endophytica</name>
    <dbReference type="NCBI Taxonomy" id="1563157"/>
    <lineage>
        <taxon>Bacteria</taxon>
        <taxon>Pseudomonadati</taxon>
        <taxon>Pseudomonadota</taxon>
        <taxon>Gammaproteobacteria</taxon>
        <taxon>Pseudomonadales</taxon>
        <taxon>Pseudomonadaceae</taxon>
        <taxon>Pseudomonas</taxon>
    </lineage>
</organism>
<reference evidence="2 3" key="1">
    <citation type="submission" date="2015-10" db="EMBL/GenBank/DDBJ databases">
        <title>Pseudomonas helleri sp. nov. and Pseudomonas weihenstephanensis sp. nov., isolated from raw cows milk.</title>
        <authorList>
            <person name="Von Neubeck M."/>
            <person name="Huptas C."/>
            <person name="Wenning M."/>
            <person name="Scherer S."/>
        </authorList>
    </citation>
    <scope>NUCLEOTIDE SEQUENCE [LARGE SCALE GENOMIC DNA]</scope>
    <source>
        <strain evidence="2 3">BSTT44</strain>
    </source>
</reference>
<evidence type="ECO:0000313" key="3">
    <source>
        <dbReference type="Proteomes" id="UP000050342"/>
    </source>
</evidence>
<protein>
    <recommendedName>
        <fullName evidence="4">Peptidase inhibitor I78 family protein</fullName>
    </recommendedName>
</protein>
<evidence type="ECO:0000313" key="2">
    <source>
        <dbReference type="EMBL" id="KQB53461.1"/>
    </source>
</evidence>
<dbReference type="RefSeq" id="WP_055103040.1">
    <property type="nucleotide sequence ID" value="NZ_LLWH01000166.1"/>
</dbReference>
<sequence>MNTLFNMKKVAIACSIVLWAGSVQVSAAESELGKCNLDFAQTKILHAATPEFVESIRQRSGATVTRVERPGEIYTNEYNADRLRVIVNKNNIIQHYVCG</sequence>
<dbReference type="EMBL" id="LLWH01000166">
    <property type="protein sequence ID" value="KQB53461.1"/>
    <property type="molecule type" value="Genomic_DNA"/>
</dbReference>
<evidence type="ECO:0000256" key="1">
    <source>
        <dbReference type="SAM" id="SignalP"/>
    </source>
</evidence>